<keyword evidence="8" id="KW-0520">NAD</keyword>
<evidence type="ECO:0000313" key="16">
    <source>
        <dbReference type="Proteomes" id="UP001138708"/>
    </source>
</evidence>
<evidence type="ECO:0000313" key="14">
    <source>
        <dbReference type="EMBL" id="NKE18665.1"/>
    </source>
</evidence>
<evidence type="ECO:0000259" key="12">
    <source>
        <dbReference type="Pfam" id="PF07992"/>
    </source>
</evidence>
<evidence type="ECO:0000256" key="10">
    <source>
        <dbReference type="RuleBase" id="RU003691"/>
    </source>
</evidence>
<dbReference type="PANTHER" id="PTHR42737">
    <property type="entry name" value="GLUTATHIONE REDUCTASE"/>
    <property type="match status" value="1"/>
</dbReference>
<accession>A0A9X9WBQ7</accession>
<dbReference type="InterPro" id="IPR004099">
    <property type="entry name" value="Pyr_nucl-diS_OxRdtase_dimer"/>
</dbReference>
<dbReference type="AlphaFoldDB" id="A0A9X9WBQ7"/>
<dbReference type="Proteomes" id="UP001138708">
    <property type="component" value="Unassembled WGS sequence"/>
</dbReference>
<comment type="similarity">
    <text evidence="1 10">Belongs to the class-I pyridine nucleotide-disulfide oxidoreductase family.</text>
</comment>
<dbReference type="PROSITE" id="PS00076">
    <property type="entry name" value="PYRIDINE_REDOX_1"/>
    <property type="match status" value="1"/>
</dbReference>
<dbReference type="Gene3D" id="3.50.50.60">
    <property type="entry name" value="FAD/NAD(P)-binding domain"/>
    <property type="match status" value="2"/>
</dbReference>
<dbReference type="PRINTS" id="PR00411">
    <property type="entry name" value="PNDRDTASEI"/>
</dbReference>
<dbReference type="InterPro" id="IPR023753">
    <property type="entry name" value="FAD/NAD-binding_dom"/>
</dbReference>
<feature type="binding site" evidence="8">
    <location>
        <position position="302"/>
    </location>
    <ligand>
        <name>FAD</name>
        <dbReference type="ChEBI" id="CHEBI:57692"/>
    </ligand>
</feature>
<dbReference type="GO" id="GO:0004362">
    <property type="term" value="F:glutathione-disulfide reductase (NADPH) activity"/>
    <property type="evidence" value="ECO:0007669"/>
    <property type="project" value="UniProtKB-EC"/>
</dbReference>
<reference evidence="14 15" key="2">
    <citation type="submission" date="2020-02" db="EMBL/GenBank/DDBJ databases">
        <authorList>
            <person name="Sun Q."/>
            <person name="Inoue M."/>
        </authorList>
    </citation>
    <scope>NUCLEOTIDE SEQUENCE [LARGE SCALE GENOMIC DNA]</scope>
    <source>
        <strain evidence="14 15">KCTC 22478</strain>
    </source>
</reference>
<dbReference type="Gene3D" id="3.30.390.30">
    <property type="match status" value="1"/>
</dbReference>
<dbReference type="PANTHER" id="PTHR42737:SF2">
    <property type="entry name" value="GLUTATHIONE REDUCTASE"/>
    <property type="match status" value="1"/>
</dbReference>
<dbReference type="NCBIfam" id="NF004776">
    <property type="entry name" value="PRK06116.1"/>
    <property type="match status" value="1"/>
</dbReference>
<evidence type="ECO:0000256" key="7">
    <source>
        <dbReference type="PIRSR" id="PIRSR000350-2"/>
    </source>
</evidence>
<dbReference type="GO" id="GO:0050660">
    <property type="term" value="F:flavin adenine dinucleotide binding"/>
    <property type="evidence" value="ECO:0007669"/>
    <property type="project" value="InterPro"/>
</dbReference>
<dbReference type="Pfam" id="PF07992">
    <property type="entry name" value="Pyr_redox_2"/>
    <property type="match status" value="1"/>
</dbReference>
<reference evidence="13" key="3">
    <citation type="journal article" date="2021" name="Syst. Appl. Microbiol.">
        <title>Roseomonas hellenica sp. nov., isolated from roots of wild-growing Alkanna tinctoria.</title>
        <authorList>
            <person name="Rat A."/>
            <person name="Naranjo H.D."/>
            <person name="Lebbe L."/>
            <person name="Cnockaert M."/>
            <person name="Krigas N."/>
            <person name="Grigoriadou K."/>
            <person name="Maloupa E."/>
            <person name="Willems A."/>
        </authorList>
    </citation>
    <scope>NUCLEOTIDE SEQUENCE</scope>
    <source>
        <strain evidence="13">LMG 31161</strain>
    </source>
</reference>
<feature type="binding site" evidence="8">
    <location>
        <position position="51"/>
    </location>
    <ligand>
        <name>FAD</name>
        <dbReference type="ChEBI" id="CHEBI:57692"/>
    </ligand>
</feature>
<feature type="binding site" evidence="8">
    <location>
        <position position="261"/>
    </location>
    <ligand>
        <name>NAD(+)</name>
        <dbReference type="ChEBI" id="CHEBI:57540"/>
    </ligand>
</feature>
<gene>
    <name evidence="13" type="primary">gorA</name>
    <name evidence="14" type="ORF">GWK15_17055</name>
    <name evidence="13" type="ORF">GXW75_00790</name>
</gene>
<dbReference type="PIRSF" id="PIRSF000350">
    <property type="entry name" value="Mercury_reductase_MerA"/>
    <property type="match status" value="1"/>
</dbReference>
<keyword evidence="3 8" id="KW-0274">FAD</keyword>
<feature type="domain" description="FAD/NAD(P)-binding" evidence="12">
    <location>
        <begin position="5"/>
        <end position="315"/>
    </location>
</feature>
<dbReference type="SUPFAM" id="SSF51905">
    <property type="entry name" value="FAD/NAD(P)-binding domain"/>
    <property type="match status" value="1"/>
</dbReference>
<keyword evidence="6 10" id="KW-0676">Redox-active center</keyword>
<dbReference type="InterPro" id="IPR001100">
    <property type="entry name" value="Pyr_nuc-diS_OxRdtase"/>
</dbReference>
<dbReference type="InterPro" id="IPR016156">
    <property type="entry name" value="FAD/NAD-linked_Rdtase_dimer_sf"/>
</dbReference>
<feature type="binding site" evidence="8">
    <location>
        <begin position="174"/>
        <end position="181"/>
    </location>
    <ligand>
        <name>NAD(+)</name>
        <dbReference type="ChEBI" id="CHEBI:57540"/>
    </ligand>
</feature>
<evidence type="ECO:0000313" key="13">
    <source>
        <dbReference type="EMBL" id="MBR0657767.1"/>
    </source>
</evidence>
<evidence type="ECO:0000256" key="1">
    <source>
        <dbReference type="ARBA" id="ARBA00007532"/>
    </source>
</evidence>
<evidence type="ECO:0000313" key="15">
    <source>
        <dbReference type="Proteomes" id="UP000746741"/>
    </source>
</evidence>
<dbReference type="EC" id="1.8.1.7" evidence="13"/>
<dbReference type="GO" id="GO:0045454">
    <property type="term" value="P:cell redox homeostasis"/>
    <property type="evidence" value="ECO:0007669"/>
    <property type="project" value="InterPro"/>
</dbReference>
<dbReference type="Proteomes" id="UP000746741">
    <property type="component" value="Unassembled WGS sequence"/>
</dbReference>
<name>A0A9X9WBQ7_9PROT</name>
<dbReference type="InterPro" id="IPR036188">
    <property type="entry name" value="FAD/NAD-bd_sf"/>
</dbReference>
<reference evidence="13" key="1">
    <citation type="submission" date="2020-01" db="EMBL/GenBank/DDBJ databases">
        <authorList>
            <person name="Rat A."/>
        </authorList>
    </citation>
    <scope>NUCLEOTIDE SEQUENCE</scope>
    <source>
        <strain evidence="13">LMG 31161</strain>
    </source>
</reference>
<dbReference type="PRINTS" id="PR00368">
    <property type="entry name" value="FADPNR"/>
</dbReference>
<dbReference type="EMBL" id="JAAEDK010000002">
    <property type="protein sequence ID" value="MBR0657767.1"/>
    <property type="molecule type" value="Genomic_DNA"/>
</dbReference>
<keyword evidence="5" id="KW-1015">Disulfide bond</keyword>
<keyword evidence="15" id="KW-1185">Reference proteome</keyword>
<evidence type="ECO:0000256" key="5">
    <source>
        <dbReference type="ARBA" id="ARBA00023157"/>
    </source>
</evidence>
<feature type="disulfide bond" description="Redox-active" evidence="9">
    <location>
        <begin position="42"/>
        <end position="47"/>
    </location>
</feature>
<dbReference type="GO" id="GO:0006749">
    <property type="term" value="P:glutathione metabolic process"/>
    <property type="evidence" value="ECO:0007669"/>
    <property type="project" value="TreeGrafter"/>
</dbReference>
<evidence type="ECO:0000256" key="8">
    <source>
        <dbReference type="PIRSR" id="PIRSR000350-3"/>
    </source>
</evidence>
<evidence type="ECO:0000256" key="6">
    <source>
        <dbReference type="ARBA" id="ARBA00023284"/>
    </source>
</evidence>
<dbReference type="SUPFAM" id="SSF55424">
    <property type="entry name" value="FAD/NAD-linked reductases, dimerisation (C-terminal) domain"/>
    <property type="match status" value="1"/>
</dbReference>
<dbReference type="InterPro" id="IPR046952">
    <property type="entry name" value="GSHR/TRXR-like"/>
</dbReference>
<feature type="active site" description="Proton acceptor" evidence="7">
    <location>
        <position position="435"/>
    </location>
</feature>
<evidence type="ECO:0000256" key="9">
    <source>
        <dbReference type="PIRSR" id="PIRSR000350-4"/>
    </source>
</evidence>
<comment type="caution">
    <text evidence="13">The sequence shown here is derived from an EMBL/GenBank/DDBJ whole genome shotgun (WGS) entry which is preliminary data.</text>
</comment>
<dbReference type="GO" id="GO:0034599">
    <property type="term" value="P:cellular response to oxidative stress"/>
    <property type="evidence" value="ECO:0007669"/>
    <property type="project" value="TreeGrafter"/>
</dbReference>
<protein>
    <submittedName>
        <fullName evidence="13">Glutathione-disulfide reductase</fullName>
        <ecNumber evidence="13">1.8.1.7</ecNumber>
    </submittedName>
</protein>
<dbReference type="GO" id="GO:0005829">
    <property type="term" value="C:cytosol"/>
    <property type="evidence" value="ECO:0007669"/>
    <property type="project" value="TreeGrafter"/>
</dbReference>
<keyword evidence="8" id="KW-0547">Nucleotide-binding</keyword>
<evidence type="ECO:0000256" key="3">
    <source>
        <dbReference type="ARBA" id="ARBA00022827"/>
    </source>
</evidence>
<keyword evidence="2 10" id="KW-0285">Flavoprotein</keyword>
<organism evidence="13 16">
    <name type="scientific">Neoroseomonas oryzicola</name>
    <dbReference type="NCBI Taxonomy" id="535904"/>
    <lineage>
        <taxon>Bacteria</taxon>
        <taxon>Pseudomonadati</taxon>
        <taxon>Pseudomonadota</taxon>
        <taxon>Alphaproteobacteria</taxon>
        <taxon>Acetobacterales</taxon>
        <taxon>Acetobacteraceae</taxon>
        <taxon>Neoroseomonas</taxon>
    </lineage>
</organism>
<proteinExistence type="inferred from homology"/>
<evidence type="ECO:0000256" key="2">
    <source>
        <dbReference type="ARBA" id="ARBA00022630"/>
    </source>
</evidence>
<dbReference type="Pfam" id="PF02852">
    <property type="entry name" value="Pyr_redox_dim"/>
    <property type="match status" value="1"/>
</dbReference>
<sequence>MPYDFDLFVIGGGSAGVRCGRIAAGHGARVAVAEERFWGGTCVNVGCVPKKIMVNAAEYGAWMEDAAAFGWPHHRHQAHDWAKLAAARDTEVTRLSGIYGKLLAGAGVTSFDARATFVDPHTLDVGGKRVTAERIVIAVGGTPTRLPIPGAELGLISDDLFTLKALPKRAIVIGGGYIAVEFACILRGLGAEVDLIYRAPLPLRGFDEDVRAAAAEALAAQGIRLNPDVAPTRIAKVGDHLMVSKSDNFMREADAVFFCTGREPNTAGLGLDKAGLDVRPGTGIPVDDEHRTAVPHIYAIGDVIDRVNLTPMATAVGHALADTLFGKNPRKASYENVPTAVFMSPPIATVGLTEAEAAARGPVDIYVTRFTPMRHTISKREGRRTLMKLVVCQNTQKILGAHMLGEDSAEIMQGIGIAVGMGATKQDFDRTIGIHPTAAEEFVTLRTRTRVAGVQAAAQ</sequence>
<evidence type="ECO:0000256" key="4">
    <source>
        <dbReference type="ARBA" id="ARBA00023002"/>
    </source>
</evidence>
<dbReference type="RefSeq" id="WP_168042546.1">
    <property type="nucleotide sequence ID" value="NZ_JAAEDK010000002.1"/>
</dbReference>
<keyword evidence="4 10" id="KW-0560">Oxidoreductase</keyword>
<comment type="cofactor">
    <cofactor evidence="8">
        <name>FAD</name>
        <dbReference type="ChEBI" id="CHEBI:57692"/>
    </cofactor>
    <text evidence="8">Binds 1 FAD per subunit.</text>
</comment>
<dbReference type="EMBL" id="JAAVUP010000004">
    <property type="protein sequence ID" value="NKE18665.1"/>
    <property type="molecule type" value="Genomic_DNA"/>
</dbReference>
<feature type="domain" description="Pyridine nucleotide-disulphide oxidoreductase dimerisation" evidence="11">
    <location>
        <begin position="337"/>
        <end position="445"/>
    </location>
</feature>
<evidence type="ECO:0000259" key="11">
    <source>
        <dbReference type="Pfam" id="PF02852"/>
    </source>
</evidence>
<dbReference type="InterPro" id="IPR012999">
    <property type="entry name" value="Pyr_OxRdtase_I_AS"/>
</dbReference>